<feature type="transmembrane region" description="Helical" evidence="6">
    <location>
        <begin position="184"/>
        <end position="207"/>
    </location>
</feature>
<evidence type="ECO:0000256" key="4">
    <source>
        <dbReference type="ARBA" id="ARBA00023008"/>
    </source>
</evidence>
<dbReference type="Gene3D" id="2.60.40.1220">
    <property type="match status" value="1"/>
</dbReference>
<evidence type="ECO:0000313" key="8">
    <source>
        <dbReference type="EMBL" id="ADP82725.1"/>
    </source>
</evidence>
<feature type="domain" description="CopC" evidence="7">
    <location>
        <begin position="42"/>
        <end position="133"/>
    </location>
</feature>
<dbReference type="KEGG" id="fri:FraEuI1c_4734"/>
<accession>E3IZF5</accession>
<dbReference type="EMBL" id="CP002299">
    <property type="protein sequence ID" value="ADP82725.1"/>
    <property type="molecule type" value="Genomic_DNA"/>
</dbReference>
<evidence type="ECO:0000256" key="5">
    <source>
        <dbReference type="SAM" id="MobiDB-lite"/>
    </source>
</evidence>
<feature type="compositionally biased region" description="Low complexity" evidence="5">
    <location>
        <begin position="140"/>
        <end position="180"/>
    </location>
</feature>
<keyword evidence="9" id="KW-1185">Reference proteome</keyword>
<evidence type="ECO:0000256" key="2">
    <source>
        <dbReference type="ARBA" id="ARBA00022723"/>
    </source>
</evidence>
<dbReference type="Proteomes" id="UP000002484">
    <property type="component" value="Chromosome"/>
</dbReference>
<dbReference type="PANTHER" id="PTHR34820:SF4">
    <property type="entry name" value="INNER MEMBRANE PROTEIN YEBZ"/>
    <property type="match status" value="1"/>
</dbReference>
<dbReference type="InParanoid" id="E3IZF5"/>
<dbReference type="AlphaFoldDB" id="E3IZF5"/>
<dbReference type="PANTHER" id="PTHR34820">
    <property type="entry name" value="INNER MEMBRANE PROTEIN YEBZ"/>
    <property type="match status" value="1"/>
</dbReference>
<keyword evidence="4" id="KW-0186">Copper</keyword>
<dbReference type="GO" id="GO:0042597">
    <property type="term" value="C:periplasmic space"/>
    <property type="evidence" value="ECO:0007669"/>
    <property type="project" value="InterPro"/>
</dbReference>
<dbReference type="InterPro" id="IPR007348">
    <property type="entry name" value="CopC_dom"/>
</dbReference>
<reference evidence="8 9" key="1">
    <citation type="submission" date="2010-10" db="EMBL/GenBank/DDBJ databases">
        <title>Complete sequence of Frankia sp. EuI1c.</title>
        <authorList>
            <consortium name="US DOE Joint Genome Institute"/>
            <person name="Lucas S."/>
            <person name="Copeland A."/>
            <person name="Lapidus A."/>
            <person name="Cheng J.-F."/>
            <person name="Bruce D."/>
            <person name="Goodwin L."/>
            <person name="Pitluck S."/>
            <person name="Chertkov O."/>
            <person name="Detter J.C."/>
            <person name="Han C."/>
            <person name="Tapia R."/>
            <person name="Land M."/>
            <person name="Hauser L."/>
            <person name="Jeffries C."/>
            <person name="Kyrpides N."/>
            <person name="Ivanova N."/>
            <person name="Mikhailova N."/>
            <person name="Beauchemin N."/>
            <person name="Sen A."/>
            <person name="Sur S.A."/>
            <person name="Gtari M."/>
            <person name="Wall L."/>
            <person name="Tisa L."/>
            <person name="Woyke T."/>
        </authorList>
    </citation>
    <scope>NUCLEOTIDE SEQUENCE [LARGE SCALE GENOMIC DNA]</scope>
    <source>
        <strain evidence="9">DSM 45817 / CECT 9037 / EuI1c</strain>
    </source>
</reference>
<dbReference type="InterPro" id="IPR014755">
    <property type="entry name" value="Cu-Rt/internalin_Ig-like"/>
</dbReference>
<dbReference type="GO" id="GO:0030313">
    <property type="term" value="C:cell envelope"/>
    <property type="evidence" value="ECO:0007669"/>
    <property type="project" value="UniProtKB-SubCell"/>
</dbReference>
<dbReference type="RefSeq" id="WP_013425843.1">
    <property type="nucleotide sequence ID" value="NC_014666.1"/>
</dbReference>
<name>E3IZF5_PSEI1</name>
<evidence type="ECO:0000256" key="6">
    <source>
        <dbReference type="SAM" id="Phobius"/>
    </source>
</evidence>
<keyword evidence="6" id="KW-0472">Membrane</keyword>
<dbReference type="HOGENOM" id="CLU_087859_0_1_11"/>
<keyword evidence="3" id="KW-0732">Signal</keyword>
<feature type="region of interest" description="Disordered" evidence="5">
    <location>
        <begin position="134"/>
        <end position="180"/>
    </location>
</feature>
<protein>
    <submittedName>
        <fullName evidence="8">Copper resistance protein CopC</fullName>
    </submittedName>
</protein>
<proteinExistence type="predicted"/>
<dbReference type="GO" id="GO:0005886">
    <property type="term" value="C:plasma membrane"/>
    <property type="evidence" value="ECO:0007669"/>
    <property type="project" value="TreeGrafter"/>
</dbReference>
<dbReference type="SUPFAM" id="SSF81296">
    <property type="entry name" value="E set domains"/>
    <property type="match status" value="1"/>
</dbReference>
<dbReference type="GO" id="GO:0006825">
    <property type="term" value="P:copper ion transport"/>
    <property type="evidence" value="ECO:0007669"/>
    <property type="project" value="InterPro"/>
</dbReference>
<sequence length="219" mass="20654" precursor="true">MRAPKDGSRPGLALGRRVGAGLAGLGLALVALVAAAAPASAHTRLLSSSPADGSTVPTAPDQIRLTFAQHLLGLGAVAVEGPGGSNAGVGDAVLDGAIVTQRLAEHRPAGVYRLSYRIVSADGHPVSGQVTFTATGDVGSGSSPTAAAATPPAPGAPASGGAALPGTTLPGTGATSQDKGGSSAGLAVGIAVGVGALVVVSGAVIALRARRGQGGTDGA</sequence>
<comment type="subcellular location">
    <subcellularLocation>
        <location evidence="1">Cell envelope</location>
    </subcellularLocation>
</comment>
<organism evidence="8 9">
    <name type="scientific">Pseudofrankia inefficax (strain DSM 45817 / CECT 9037 / DDB 130130 / EuI1c)</name>
    <name type="common">Frankia inefficax</name>
    <dbReference type="NCBI Taxonomy" id="298654"/>
    <lineage>
        <taxon>Bacteria</taxon>
        <taxon>Bacillati</taxon>
        <taxon>Actinomycetota</taxon>
        <taxon>Actinomycetes</taxon>
        <taxon>Frankiales</taxon>
        <taxon>Frankiaceae</taxon>
        <taxon>Pseudofrankia</taxon>
    </lineage>
</organism>
<evidence type="ECO:0000259" key="7">
    <source>
        <dbReference type="Pfam" id="PF04234"/>
    </source>
</evidence>
<dbReference type="GO" id="GO:0046688">
    <property type="term" value="P:response to copper ion"/>
    <property type="evidence" value="ECO:0007669"/>
    <property type="project" value="InterPro"/>
</dbReference>
<gene>
    <name evidence="8" type="ordered locus">FraEuI1c_4734</name>
</gene>
<dbReference type="InterPro" id="IPR032694">
    <property type="entry name" value="CopC/D"/>
</dbReference>
<evidence type="ECO:0000256" key="3">
    <source>
        <dbReference type="ARBA" id="ARBA00022729"/>
    </source>
</evidence>
<evidence type="ECO:0000256" key="1">
    <source>
        <dbReference type="ARBA" id="ARBA00004196"/>
    </source>
</evidence>
<evidence type="ECO:0000313" key="9">
    <source>
        <dbReference type="Proteomes" id="UP000002484"/>
    </source>
</evidence>
<dbReference type="Pfam" id="PF04234">
    <property type="entry name" value="CopC"/>
    <property type="match status" value="1"/>
</dbReference>
<keyword evidence="6" id="KW-1133">Transmembrane helix</keyword>
<dbReference type="GO" id="GO:0005507">
    <property type="term" value="F:copper ion binding"/>
    <property type="evidence" value="ECO:0007669"/>
    <property type="project" value="InterPro"/>
</dbReference>
<dbReference type="TCDB" id="9.B.62.2.3">
    <property type="family name" value="the copper resistance (copd) family"/>
</dbReference>
<dbReference type="eggNOG" id="COG2372">
    <property type="taxonomic scope" value="Bacteria"/>
</dbReference>
<keyword evidence="2" id="KW-0479">Metal-binding</keyword>
<keyword evidence="6" id="KW-0812">Transmembrane</keyword>
<dbReference type="InterPro" id="IPR014756">
    <property type="entry name" value="Ig_E-set"/>
</dbReference>
<dbReference type="STRING" id="298654.FraEuI1c_4734"/>
<dbReference type="OrthoDB" id="5242236at2"/>